<comment type="catalytic activity">
    <reaction evidence="1">
        <text>ATP + protein L-histidine = ADP + protein N-phospho-L-histidine.</text>
        <dbReference type="EC" id="2.7.13.3"/>
    </reaction>
</comment>
<evidence type="ECO:0000256" key="8">
    <source>
        <dbReference type="ARBA" id="ARBA00022840"/>
    </source>
</evidence>
<evidence type="ECO:0000256" key="1">
    <source>
        <dbReference type="ARBA" id="ARBA00000085"/>
    </source>
</evidence>
<dbReference type="EMBL" id="JAMZFT010000003">
    <property type="protein sequence ID" value="MCP1337340.1"/>
    <property type="molecule type" value="Genomic_DNA"/>
</dbReference>
<dbReference type="Gene3D" id="3.30.450.20">
    <property type="entry name" value="PAS domain"/>
    <property type="match status" value="1"/>
</dbReference>
<gene>
    <name evidence="17" type="ORF">NJQ99_13035</name>
</gene>
<dbReference type="PROSITE" id="PS50112">
    <property type="entry name" value="PAS"/>
    <property type="match status" value="1"/>
</dbReference>
<dbReference type="InterPro" id="IPR004358">
    <property type="entry name" value="Sig_transdc_His_kin-like_C"/>
</dbReference>
<keyword evidence="11" id="KW-0175">Coiled coil</keyword>
<evidence type="ECO:0000256" key="2">
    <source>
        <dbReference type="ARBA" id="ARBA00004370"/>
    </source>
</evidence>
<dbReference type="Gene3D" id="1.10.287.130">
    <property type="match status" value="1"/>
</dbReference>
<keyword evidence="6" id="KW-0547">Nucleotide-binding</keyword>
<feature type="coiled-coil region" evidence="11">
    <location>
        <begin position="395"/>
        <end position="422"/>
    </location>
</feature>
<dbReference type="GO" id="GO:0000155">
    <property type="term" value="F:phosphorelay sensor kinase activity"/>
    <property type="evidence" value="ECO:0007669"/>
    <property type="project" value="InterPro"/>
</dbReference>
<dbReference type="InterPro" id="IPR005467">
    <property type="entry name" value="His_kinase_dom"/>
</dbReference>
<reference evidence="17" key="1">
    <citation type="submission" date="2022-06" db="EMBL/GenBank/DDBJ databases">
        <title>Isolation and Genomics of Futiania mangrovii gen. nov., sp. nov., a Rare and Metabolically-versatile member in the Class Alphaproteobacteria.</title>
        <authorList>
            <person name="Liu L."/>
            <person name="Huang W.-C."/>
            <person name="Pan J."/>
            <person name="Li J."/>
            <person name="Huang Y."/>
            <person name="Du H."/>
            <person name="Liu Y."/>
            <person name="Li M."/>
        </authorList>
    </citation>
    <scope>NUCLEOTIDE SEQUENCE</scope>
    <source>
        <strain evidence="17">FT118</strain>
    </source>
</reference>
<proteinExistence type="predicted"/>
<evidence type="ECO:0000256" key="3">
    <source>
        <dbReference type="ARBA" id="ARBA00012438"/>
    </source>
</evidence>
<dbReference type="CDD" id="cd00082">
    <property type="entry name" value="HisKA"/>
    <property type="match status" value="1"/>
</dbReference>
<dbReference type="InterPro" id="IPR013655">
    <property type="entry name" value="PAS_fold_3"/>
</dbReference>
<evidence type="ECO:0000256" key="7">
    <source>
        <dbReference type="ARBA" id="ARBA00022777"/>
    </source>
</evidence>
<dbReference type="RefSeq" id="WP_269333308.1">
    <property type="nucleotide sequence ID" value="NZ_JAMZFT010000003.1"/>
</dbReference>
<accession>A0A9J6PB43</accession>
<feature type="domain" description="Histidine kinase" evidence="14">
    <location>
        <begin position="565"/>
        <end position="786"/>
    </location>
</feature>
<evidence type="ECO:0000256" key="11">
    <source>
        <dbReference type="SAM" id="Coils"/>
    </source>
</evidence>
<evidence type="ECO:0000256" key="5">
    <source>
        <dbReference type="ARBA" id="ARBA00022679"/>
    </source>
</evidence>
<dbReference type="FunFam" id="1.10.287.130:FF:000038">
    <property type="entry name" value="Sensory transduction histidine kinase"/>
    <property type="match status" value="1"/>
</dbReference>
<dbReference type="InterPro" id="IPR042240">
    <property type="entry name" value="CHASE_sf"/>
</dbReference>
<dbReference type="PRINTS" id="PR00344">
    <property type="entry name" value="BCTRLSENSOR"/>
</dbReference>
<dbReference type="PANTHER" id="PTHR43047:SF72">
    <property type="entry name" value="OSMOSENSING HISTIDINE PROTEIN KINASE SLN1"/>
    <property type="match status" value="1"/>
</dbReference>
<dbReference type="InterPro" id="IPR000700">
    <property type="entry name" value="PAS-assoc_C"/>
</dbReference>
<dbReference type="GO" id="GO:0005524">
    <property type="term" value="F:ATP binding"/>
    <property type="evidence" value="ECO:0007669"/>
    <property type="project" value="UniProtKB-KW"/>
</dbReference>
<dbReference type="InterPro" id="IPR003594">
    <property type="entry name" value="HATPase_dom"/>
</dbReference>
<dbReference type="Pfam" id="PF00512">
    <property type="entry name" value="HisKA"/>
    <property type="match status" value="1"/>
</dbReference>
<keyword evidence="8 17" id="KW-0067">ATP-binding</keyword>
<keyword evidence="18" id="KW-1185">Reference proteome</keyword>
<keyword evidence="4" id="KW-0597">Phosphoprotein</keyword>
<sequence length="810" mass="87929">MASKKQPGSRSRESRKVGIGGWVQSLLIGALVTVALTVVAAFGVVSSVRDEAGRTAQQAAVRIADDLSGIEAELTDMAGLARAAILDNQNSRTPGTRAISPDMFRAMSTPPMAGRPYVELAVFMPRMDDADDAVFEATAHSAGLAYYQAEFPPQGAREAPVSYFPIRYLVRPPMSVEEARLLESGLVEKNTAAGPAALDALARAVKTGEVVASVLIPEGAPAGFGVFSARSIRAEASLTEGQRHVFWLMRAIARTDAEVVNARPRDARDVLAVVAYKASLDRLVPAGLAEAGVQLDIVAPVEGAAQPVRILRAGAELAAPGMVARLLGHAIVHHEQTLSLRGLPLEVSVAADARPGVRHYGLIGLAALAGILASALFAFIVHRMATRAGSLERSNEEISALIESQRRELAENERRLQHLVESTNVIPWAADLAAKRFTYIGPQVESIVGYPPSTWFSQGFWVHHVHPDDRDRVLYNLDDLAEKSFAVREYRMRKADGSIMWVRNSITSAPDDAKAGASVRLGIGPRFVQGFMIDITEQKRAQHALRVAKETAELANRTKSEFLANMSHELRTPMNSIIGFSEIMKDRILGPLGNDKYAEYIENIYNSGRHLLDLINDILDLSKIEAGRFELQEEDVDTHALLRSCHTLLSERAKRAGLHLRVLAEEGVPDIHADGRRLKQVLLNLLTNAIKFTNPGGSVTLEAGVDPTRGLEIKVIDTGIGMKPEDLPRALEKFSQIDSALNRQHDGTGLGLPIAKSLMELHGGGLELQSKYGHGTTVTIWIPPRRLLKPRSGSDGTQQPQRAQRGRKVA</sequence>
<dbReference type="Pfam" id="PF02518">
    <property type="entry name" value="HATPase_c"/>
    <property type="match status" value="1"/>
</dbReference>
<dbReference type="AlphaFoldDB" id="A0A9J6PB43"/>
<dbReference type="SUPFAM" id="SSF47384">
    <property type="entry name" value="Homodimeric domain of signal transducing histidine kinase"/>
    <property type="match status" value="1"/>
</dbReference>
<name>A0A9J6PB43_9PROT</name>
<feature type="transmembrane region" description="Helical" evidence="13">
    <location>
        <begin position="21"/>
        <end position="45"/>
    </location>
</feature>
<dbReference type="Gene3D" id="3.30.450.350">
    <property type="entry name" value="CHASE domain"/>
    <property type="match status" value="1"/>
</dbReference>
<dbReference type="SMART" id="SM00387">
    <property type="entry name" value="HATPase_c"/>
    <property type="match status" value="1"/>
</dbReference>
<dbReference type="SUPFAM" id="SSF55785">
    <property type="entry name" value="PYP-like sensor domain (PAS domain)"/>
    <property type="match status" value="1"/>
</dbReference>
<feature type="domain" description="PAC" evidence="16">
    <location>
        <begin position="486"/>
        <end position="547"/>
    </location>
</feature>
<dbReference type="GO" id="GO:0009927">
    <property type="term" value="F:histidine phosphotransfer kinase activity"/>
    <property type="evidence" value="ECO:0007669"/>
    <property type="project" value="TreeGrafter"/>
</dbReference>
<dbReference type="NCBIfam" id="TIGR00229">
    <property type="entry name" value="sensory_box"/>
    <property type="match status" value="1"/>
</dbReference>
<evidence type="ECO:0000256" key="10">
    <source>
        <dbReference type="ARBA" id="ARBA00023136"/>
    </source>
</evidence>
<evidence type="ECO:0000313" key="18">
    <source>
        <dbReference type="Proteomes" id="UP001055804"/>
    </source>
</evidence>
<evidence type="ECO:0000259" key="15">
    <source>
        <dbReference type="PROSITE" id="PS50112"/>
    </source>
</evidence>
<dbReference type="PROSITE" id="PS50113">
    <property type="entry name" value="PAC"/>
    <property type="match status" value="1"/>
</dbReference>
<keyword evidence="10 13" id="KW-0472">Membrane</keyword>
<feature type="domain" description="PAS" evidence="15">
    <location>
        <begin position="412"/>
        <end position="484"/>
    </location>
</feature>
<dbReference type="SUPFAM" id="SSF55874">
    <property type="entry name" value="ATPase domain of HSP90 chaperone/DNA topoisomerase II/histidine kinase"/>
    <property type="match status" value="1"/>
</dbReference>
<dbReference type="PROSITE" id="PS50109">
    <property type="entry name" value="HIS_KIN"/>
    <property type="match status" value="1"/>
</dbReference>
<evidence type="ECO:0000256" key="4">
    <source>
        <dbReference type="ARBA" id="ARBA00022553"/>
    </source>
</evidence>
<dbReference type="InterPro" id="IPR036890">
    <property type="entry name" value="HATPase_C_sf"/>
</dbReference>
<dbReference type="SMART" id="SM00091">
    <property type="entry name" value="PAS"/>
    <property type="match status" value="1"/>
</dbReference>
<dbReference type="PANTHER" id="PTHR43047">
    <property type="entry name" value="TWO-COMPONENT HISTIDINE PROTEIN KINASE"/>
    <property type="match status" value="1"/>
</dbReference>
<dbReference type="CDD" id="cd16922">
    <property type="entry name" value="HATPase_EvgS-ArcB-TorS-like"/>
    <property type="match status" value="1"/>
</dbReference>
<evidence type="ECO:0000256" key="9">
    <source>
        <dbReference type="ARBA" id="ARBA00023012"/>
    </source>
</evidence>
<dbReference type="InterPro" id="IPR000014">
    <property type="entry name" value="PAS"/>
</dbReference>
<evidence type="ECO:0000256" key="12">
    <source>
        <dbReference type="SAM" id="MobiDB-lite"/>
    </source>
</evidence>
<evidence type="ECO:0000259" key="16">
    <source>
        <dbReference type="PROSITE" id="PS50113"/>
    </source>
</evidence>
<protein>
    <recommendedName>
        <fullName evidence="3">histidine kinase</fullName>
        <ecNumber evidence="3">2.7.13.3</ecNumber>
    </recommendedName>
</protein>
<dbReference type="EC" id="2.7.13.3" evidence="3"/>
<keyword evidence="7" id="KW-0418">Kinase</keyword>
<comment type="subcellular location">
    <subcellularLocation>
        <location evidence="2">Membrane</location>
    </subcellularLocation>
</comment>
<organism evidence="17 18">
    <name type="scientific">Futiania mangrovi</name>
    <dbReference type="NCBI Taxonomy" id="2959716"/>
    <lineage>
        <taxon>Bacteria</taxon>
        <taxon>Pseudomonadati</taxon>
        <taxon>Pseudomonadota</taxon>
        <taxon>Alphaproteobacteria</taxon>
        <taxon>Futianiales</taxon>
        <taxon>Futianiaceae</taxon>
        <taxon>Futiania</taxon>
    </lineage>
</organism>
<keyword evidence="13" id="KW-1133">Transmembrane helix</keyword>
<feature type="region of interest" description="Disordered" evidence="12">
    <location>
        <begin position="785"/>
        <end position="810"/>
    </location>
</feature>
<evidence type="ECO:0000313" key="17">
    <source>
        <dbReference type="EMBL" id="MCP1337340.1"/>
    </source>
</evidence>
<dbReference type="CDD" id="cd00130">
    <property type="entry name" value="PAS"/>
    <property type="match status" value="1"/>
</dbReference>
<evidence type="ECO:0000256" key="13">
    <source>
        <dbReference type="SAM" id="Phobius"/>
    </source>
</evidence>
<dbReference type="GO" id="GO:0005886">
    <property type="term" value="C:plasma membrane"/>
    <property type="evidence" value="ECO:0007669"/>
    <property type="project" value="TreeGrafter"/>
</dbReference>
<dbReference type="InterPro" id="IPR035965">
    <property type="entry name" value="PAS-like_dom_sf"/>
</dbReference>
<evidence type="ECO:0000256" key="6">
    <source>
        <dbReference type="ARBA" id="ARBA00022741"/>
    </source>
</evidence>
<dbReference type="Pfam" id="PF08447">
    <property type="entry name" value="PAS_3"/>
    <property type="match status" value="1"/>
</dbReference>
<comment type="caution">
    <text evidence="17">The sequence shown here is derived from an EMBL/GenBank/DDBJ whole genome shotgun (WGS) entry which is preliminary data.</text>
</comment>
<dbReference type="InterPro" id="IPR003661">
    <property type="entry name" value="HisK_dim/P_dom"/>
</dbReference>
<dbReference type="Proteomes" id="UP001055804">
    <property type="component" value="Unassembled WGS sequence"/>
</dbReference>
<dbReference type="InterPro" id="IPR036097">
    <property type="entry name" value="HisK_dim/P_sf"/>
</dbReference>
<feature type="transmembrane region" description="Helical" evidence="13">
    <location>
        <begin position="360"/>
        <end position="381"/>
    </location>
</feature>
<keyword evidence="5" id="KW-0808">Transferase</keyword>
<keyword evidence="13" id="KW-0812">Transmembrane</keyword>
<keyword evidence="9" id="KW-0902">Two-component regulatory system</keyword>
<evidence type="ECO:0000259" key="14">
    <source>
        <dbReference type="PROSITE" id="PS50109"/>
    </source>
</evidence>
<dbReference type="Gene3D" id="3.30.565.10">
    <property type="entry name" value="Histidine kinase-like ATPase, C-terminal domain"/>
    <property type="match status" value="1"/>
</dbReference>
<dbReference type="SMART" id="SM00388">
    <property type="entry name" value="HisKA"/>
    <property type="match status" value="1"/>
</dbReference>